<evidence type="ECO:0000259" key="7">
    <source>
        <dbReference type="PROSITE" id="PS51898"/>
    </source>
</evidence>
<dbReference type="PANTHER" id="PTHR30349:SF41">
    <property type="entry name" value="INTEGRASE_RECOMBINASE PROTEIN MJ0367-RELATED"/>
    <property type="match status" value="1"/>
</dbReference>
<dbReference type="InterPro" id="IPR044068">
    <property type="entry name" value="CB"/>
</dbReference>
<accession>A0A6I3SPN4</accession>
<comment type="caution">
    <text evidence="9">The sequence shown here is derived from an EMBL/GenBank/DDBJ whole genome shotgun (WGS) entry which is preliminary data.</text>
</comment>
<keyword evidence="3" id="KW-0229">DNA integration</keyword>
<comment type="function">
    <text evidence="1">Site-specific tyrosine recombinase, which acts by catalyzing the cutting and rejoining of the recombining DNA molecules.</text>
</comment>
<name>A0A6I3SPN4_HELMO</name>
<dbReference type="PROSITE" id="PS51898">
    <property type="entry name" value="TYR_RECOMBINASE"/>
    <property type="match status" value="1"/>
</dbReference>
<feature type="domain" description="Core-binding (CB)" evidence="8">
    <location>
        <begin position="16"/>
        <end position="104"/>
    </location>
</feature>
<dbReference type="PROSITE" id="PS51900">
    <property type="entry name" value="CB"/>
    <property type="match status" value="1"/>
</dbReference>
<dbReference type="Gene3D" id="1.10.150.130">
    <property type="match status" value="1"/>
</dbReference>
<proteinExistence type="inferred from homology"/>
<evidence type="ECO:0000259" key="8">
    <source>
        <dbReference type="PROSITE" id="PS51900"/>
    </source>
</evidence>
<dbReference type="GO" id="GO:0015074">
    <property type="term" value="P:DNA integration"/>
    <property type="evidence" value="ECO:0007669"/>
    <property type="project" value="UniProtKB-KW"/>
</dbReference>
<keyword evidence="5" id="KW-0233">DNA recombination</keyword>
<dbReference type="InterPro" id="IPR050090">
    <property type="entry name" value="Tyrosine_recombinase_XerCD"/>
</dbReference>
<dbReference type="Pfam" id="PF00589">
    <property type="entry name" value="Phage_integrase"/>
    <property type="match status" value="1"/>
</dbReference>
<comment type="similarity">
    <text evidence="2">Belongs to the 'phage' integrase family.</text>
</comment>
<dbReference type="InterPro" id="IPR002104">
    <property type="entry name" value="Integrase_catalytic"/>
</dbReference>
<keyword evidence="4 6" id="KW-0238">DNA-binding</keyword>
<dbReference type="InterPro" id="IPR004107">
    <property type="entry name" value="Integrase_SAM-like_N"/>
</dbReference>
<organism evidence="9 10">
    <name type="scientific">Heliobacterium mobile</name>
    <name type="common">Heliobacillus mobilis</name>
    <dbReference type="NCBI Taxonomy" id="28064"/>
    <lineage>
        <taxon>Bacteria</taxon>
        <taxon>Bacillati</taxon>
        <taxon>Bacillota</taxon>
        <taxon>Clostridia</taxon>
        <taxon>Eubacteriales</taxon>
        <taxon>Heliobacteriaceae</taxon>
        <taxon>Heliobacterium</taxon>
    </lineage>
</organism>
<protein>
    <submittedName>
        <fullName evidence="9">Tyrosine-type recombinase/integrase</fullName>
    </submittedName>
</protein>
<gene>
    <name evidence="9" type="ORF">GJ688_18955</name>
</gene>
<dbReference type="Gene3D" id="1.10.443.10">
    <property type="entry name" value="Intergrase catalytic core"/>
    <property type="match status" value="1"/>
</dbReference>
<sequence length="313" mass="35819">MGYPAKYSASMQGESIMMAVFIEELRRHGKSPTTLRSYQDSWARFARWYEKEHPAPTPTGGSALPQMATQLDVANFKRFAAQNFKPNTVALTLTHLNVIFRWLVDNGHVPDQPVEKIDRFTVPQSSPKWLNRNEQNALVRAVRQHGNIRELAMVTLMLHTGVRVQELCDIRLKDISLSDRKGTMVIPNGKHSKYREIPLNVDCRRILQRYLETRKTSSNHLFYSQRSGKMSPRGVSFLIAKYAKLTGIDHLTCHTLRHSFGHELAVRKIPLDVIARLMGHMKKDGSPNLAMTSRYTMPGEEDLVRAVEELSWI</sequence>
<dbReference type="Proteomes" id="UP000430670">
    <property type="component" value="Unassembled WGS sequence"/>
</dbReference>
<dbReference type="InterPro" id="IPR010998">
    <property type="entry name" value="Integrase_recombinase_N"/>
</dbReference>
<evidence type="ECO:0000313" key="10">
    <source>
        <dbReference type="Proteomes" id="UP000430670"/>
    </source>
</evidence>
<dbReference type="PANTHER" id="PTHR30349">
    <property type="entry name" value="PHAGE INTEGRASE-RELATED"/>
    <property type="match status" value="1"/>
</dbReference>
<keyword evidence="10" id="KW-1185">Reference proteome</keyword>
<evidence type="ECO:0000256" key="6">
    <source>
        <dbReference type="PROSITE-ProRule" id="PRU01248"/>
    </source>
</evidence>
<evidence type="ECO:0000256" key="2">
    <source>
        <dbReference type="ARBA" id="ARBA00008857"/>
    </source>
</evidence>
<dbReference type="InterPro" id="IPR011010">
    <property type="entry name" value="DNA_brk_join_enz"/>
</dbReference>
<reference evidence="9 10" key="1">
    <citation type="submission" date="2019-11" db="EMBL/GenBank/DDBJ databases">
        <title>Whole-genome sequence of a the green, strictly anaerobic photosynthetic bacterium Heliobacillus mobilis DSM 6151.</title>
        <authorList>
            <person name="Kyndt J.A."/>
            <person name="Meyer T.E."/>
        </authorList>
    </citation>
    <scope>NUCLEOTIDE SEQUENCE [LARGE SCALE GENOMIC DNA]</scope>
    <source>
        <strain evidence="9 10">DSM 6151</strain>
    </source>
</reference>
<evidence type="ECO:0000256" key="3">
    <source>
        <dbReference type="ARBA" id="ARBA00022908"/>
    </source>
</evidence>
<dbReference type="GO" id="GO:0006310">
    <property type="term" value="P:DNA recombination"/>
    <property type="evidence" value="ECO:0007669"/>
    <property type="project" value="UniProtKB-KW"/>
</dbReference>
<evidence type="ECO:0000256" key="1">
    <source>
        <dbReference type="ARBA" id="ARBA00003283"/>
    </source>
</evidence>
<dbReference type="EMBL" id="WNKU01000054">
    <property type="protein sequence ID" value="MTV50998.1"/>
    <property type="molecule type" value="Genomic_DNA"/>
</dbReference>
<evidence type="ECO:0000256" key="4">
    <source>
        <dbReference type="ARBA" id="ARBA00023125"/>
    </source>
</evidence>
<dbReference type="Pfam" id="PF13495">
    <property type="entry name" value="Phage_int_SAM_4"/>
    <property type="match status" value="1"/>
</dbReference>
<dbReference type="AlphaFoldDB" id="A0A6I3SPN4"/>
<feature type="domain" description="Tyr recombinase" evidence="7">
    <location>
        <begin position="125"/>
        <end position="308"/>
    </location>
</feature>
<dbReference type="GO" id="GO:0003677">
    <property type="term" value="F:DNA binding"/>
    <property type="evidence" value="ECO:0007669"/>
    <property type="project" value="UniProtKB-UniRule"/>
</dbReference>
<dbReference type="SUPFAM" id="SSF56349">
    <property type="entry name" value="DNA breaking-rejoining enzymes"/>
    <property type="match status" value="1"/>
</dbReference>
<evidence type="ECO:0000313" key="9">
    <source>
        <dbReference type="EMBL" id="MTV50998.1"/>
    </source>
</evidence>
<dbReference type="InterPro" id="IPR013762">
    <property type="entry name" value="Integrase-like_cat_sf"/>
</dbReference>
<evidence type="ECO:0000256" key="5">
    <source>
        <dbReference type="ARBA" id="ARBA00023172"/>
    </source>
</evidence>